<sequence>MSIGREDRKTTGRAADQVRSAAREFDLGDPEELVEQWAHDQYGEPATDPRLEFMTDLMCVQSRDLVVYQVAPNATSREDPKVYLADVVGIRHPDA</sequence>
<feature type="compositionally biased region" description="Basic and acidic residues" evidence="1">
    <location>
        <begin position="1"/>
        <end position="10"/>
    </location>
</feature>
<dbReference type="AlphaFoldDB" id="A0A1H1YLA5"/>
<protein>
    <submittedName>
        <fullName evidence="2">Uncharacterized protein</fullName>
    </submittedName>
</protein>
<gene>
    <name evidence="2" type="ORF">SAMN04489834_3126</name>
</gene>
<evidence type="ECO:0000313" key="2">
    <source>
        <dbReference type="EMBL" id="SDT22190.1"/>
    </source>
</evidence>
<accession>A0A1H1YLA5</accession>
<dbReference type="Proteomes" id="UP000181956">
    <property type="component" value="Chromosome I"/>
</dbReference>
<feature type="region of interest" description="Disordered" evidence="1">
    <location>
        <begin position="1"/>
        <end position="26"/>
    </location>
</feature>
<dbReference type="RefSeq" id="WP_083364853.1">
    <property type="nucleotide sequence ID" value="NZ_LT629742.1"/>
</dbReference>
<reference evidence="3" key="1">
    <citation type="submission" date="2016-10" db="EMBL/GenBank/DDBJ databases">
        <authorList>
            <person name="Varghese N."/>
            <person name="Submissions S."/>
        </authorList>
    </citation>
    <scope>NUCLEOTIDE SEQUENCE [LARGE SCALE GENOMIC DNA]</scope>
    <source>
        <strain evidence="3">DSM 21772</strain>
    </source>
</reference>
<organism evidence="2 3">
    <name type="scientific">Microterricola viridarii</name>
    <dbReference type="NCBI Taxonomy" id="412690"/>
    <lineage>
        <taxon>Bacteria</taxon>
        <taxon>Bacillati</taxon>
        <taxon>Actinomycetota</taxon>
        <taxon>Actinomycetes</taxon>
        <taxon>Micrococcales</taxon>
        <taxon>Microbacteriaceae</taxon>
        <taxon>Microterricola</taxon>
    </lineage>
</organism>
<keyword evidence="3" id="KW-1185">Reference proteome</keyword>
<evidence type="ECO:0000313" key="3">
    <source>
        <dbReference type="Proteomes" id="UP000181956"/>
    </source>
</evidence>
<evidence type="ECO:0000256" key="1">
    <source>
        <dbReference type="SAM" id="MobiDB-lite"/>
    </source>
</evidence>
<proteinExistence type="predicted"/>
<dbReference type="EMBL" id="LT629742">
    <property type="protein sequence ID" value="SDT22190.1"/>
    <property type="molecule type" value="Genomic_DNA"/>
</dbReference>
<name>A0A1H1YLA5_9MICO</name>